<feature type="region of interest" description="Disordered" evidence="1">
    <location>
        <begin position="126"/>
        <end position="169"/>
    </location>
</feature>
<reference evidence="3" key="1">
    <citation type="submission" date="2025-08" db="UniProtKB">
        <authorList>
            <consortium name="RefSeq"/>
        </authorList>
    </citation>
    <scope>IDENTIFICATION</scope>
</reference>
<organism evidence="2 3">
    <name type="scientific">Priapulus caudatus</name>
    <name type="common">Priapulid worm</name>
    <dbReference type="NCBI Taxonomy" id="37621"/>
    <lineage>
        <taxon>Eukaryota</taxon>
        <taxon>Metazoa</taxon>
        <taxon>Ecdysozoa</taxon>
        <taxon>Scalidophora</taxon>
        <taxon>Priapulida</taxon>
        <taxon>Priapulimorpha</taxon>
        <taxon>Priapulimorphida</taxon>
        <taxon>Priapulidae</taxon>
        <taxon>Priapulus</taxon>
    </lineage>
</organism>
<evidence type="ECO:0000313" key="2">
    <source>
        <dbReference type="Proteomes" id="UP000695022"/>
    </source>
</evidence>
<dbReference type="Proteomes" id="UP000695022">
    <property type="component" value="Unplaced"/>
</dbReference>
<dbReference type="GeneID" id="106818418"/>
<keyword evidence="2" id="KW-1185">Reference proteome</keyword>
<feature type="compositionally biased region" description="Basic and acidic residues" evidence="1">
    <location>
        <begin position="157"/>
        <end position="169"/>
    </location>
</feature>
<sequence>MAAASVQRSPNYCPRSVSAQQAHSRHGAASSQRSPIAPGSGGSSRHTHADVQDASASIGRRAGQPDSSPASGRKEYQQMAHRWDAREVAPHVEVADTRGPHTKSYEDHMASLRAAKKVAPSVDVFNGPTSPLASPRGSAKSVKSAEAVEKRRRWRKRSEVEKRRGGGRE</sequence>
<name>A0ABM1F2E5_PRICU</name>
<dbReference type="RefSeq" id="XP_014678616.1">
    <property type="nucleotide sequence ID" value="XM_014823130.1"/>
</dbReference>
<feature type="compositionally biased region" description="Basic and acidic residues" evidence="1">
    <location>
        <begin position="72"/>
        <end position="103"/>
    </location>
</feature>
<evidence type="ECO:0000313" key="3">
    <source>
        <dbReference type="RefSeq" id="XP_014678616.1"/>
    </source>
</evidence>
<gene>
    <name evidence="3" type="primary">LOC106818418</name>
</gene>
<accession>A0ABM1F2E5</accession>
<feature type="region of interest" description="Disordered" evidence="1">
    <location>
        <begin position="1"/>
        <end position="103"/>
    </location>
</feature>
<proteinExistence type="predicted"/>
<feature type="compositionally biased region" description="Polar residues" evidence="1">
    <location>
        <begin position="1"/>
        <end position="10"/>
    </location>
</feature>
<evidence type="ECO:0000256" key="1">
    <source>
        <dbReference type="SAM" id="MobiDB-lite"/>
    </source>
</evidence>
<protein>
    <submittedName>
        <fullName evidence="3">Uncharacterized protein LOC106818418</fullName>
    </submittedName>
</protein>